<evidence type="ECO:0000313" key="3">
    <source>
        <dbReference type="Proteomes" id="UP001153365"/>
    </source>
</evidence>
<feature type="region of interest" description="Disordered" evidence="1">
    <location>
        <begin position="80"/>
        <end position="119"/>
    </location>
</feature>
<accession>A0AAV0AI20</accession>
<reference evidence="2" key="1">
    <citation type="submission" date="2022-06" db="EMBL/GenBank/DDBJ databases">
        <authorList>
            <consortium name="SYNGENTA / RWTH Aachen University"/>
        </authorList>
    </citation>
    <scope>NUCLEOTIDE SEQUENCE</scope>
</reference>
<gene>
    <name evidence="2" type="ORF">PPACK8108_LOCUS2510</name>
</gene>
<evidence type="ECO:0000256" key="1">
    <source>
        <dbReference type="SAM" id="MobiDB-lite"/>
    </source>
</evidence>
<protein>
    <submittedName>
        <fullName evidence="2">Expressed protein</fullName>
    </submittedName>
</protein>
<evidence type="ECO:0000313" key="2">
    <source>
        <dbReference type="EMBL" id="CAH7668042.1"/>
    </source>
</evidence>
<dbReference type="AlphaFoldDB" id="A0AAV0AI20"/>
<proteinExistence type="predicted"/>
<sequence length="251" mass="27702">MLCHQDITVKQGGINYPTSTHKIGARSSPLSNHEIKHLFLDPADSQLPFGAKVSPLSPFFSERAKQCALEMARAKALEEALSTAQGNQARSRSGSQSSQNSETSSSAPSTESLSSNQSVATEIGSLNEIGLPSIVPKISYSEWSKFGISLFSPTLTNPNSQLYYQYSRKNNRARSCSTGSPRQATDPNPKYASYCGSYSDRLTAPSLNFEHALPAHRYFRPDRFLFDTLITQKLYRFICEAIFISVKILCI</sequence>
<name>A0AAV0AI20_PHAPC</name>
<organism evidence="2 3">
    <name type="scientific">Phakopsora pachyrhizi</name>
    <name type="common">Asian soybean rust disease fungus</name>
    <dbReference type="NCBI Taxonomy" id="170000"/>
    <lineage>
        <taxon>Eukaryota</taxon>
        <taxon>Fungi</taxon>
        <taxon>Dikarya</taxon>
        <taxon>Basidiomycota</taxon>
        <taxon>Pucciniomycotina</taxon>
        <taxon>Pucciniomycetes</taxon>
        <taxon>Pucciniales</taxon>
        <taxon>Phakopsoraceae</taxon>
        <taxon>Phakopsora</taxon>
    </lineage>
</organism>
<feature type="compositionally biased region" description="Low complexity" evidence="1">
    <location>
        <begin position="85"/>
        <end position="115"/>
    </location>
</feature>
<dbReference type="Proteomes" id="UP001153365">
    <property type="component" value="Unassembled WGS sequence"/>
</dbReference>
<dbReference type="EMBL" id="CALTRL010000428">
    <property type="protein sequence ID" value="CAH7668042.1"/>
    <property type="molecule type" value="Genomic_DNA"/>
</dbReference>
<keyword evidence="3" id="KW-1185">Reference proteome</keyword>
<comment type="caution">
    <text evidence="2">The sequence shown here is derived from an EMBL/GenBank/DDBJ whole genome shotgun (WGS) entry which is preliminary data.</text>
</comment>